<feature type="coiled-coil region" evidence="1">
    <location>
        <begin position="575"/>
        <end position="626"/>
    </location>
</feature>
<reference evidence="4 5" key="1">
    <citation type="submission" date="2021-06" db="EMBL/GenBank/DDBJ databases">
        <title>Caerostris darwini draft genome.</title>
        <authorList>
            <person name="Kono N."/>
            <person name="Arakawa K."/>
        </authorList>
    </citation>
    <scope>NUCLEOTIDE SEQUENCE [LARGE SCALE GENOMIC DNA]</scope>
</reference>
<dbReference type="EMBL" id="BPLQ01012340">
    <property type="protein sequence ID" value="GIY64588.1"/>
    <property type="molecule type" value="Genomic_DNA"/>
</dbReference>
<keyword evidence="3" id="KW-1133">Transmembrane helix</keyword>
<dbReference type="AlphaFoldDB" id="A0AAV4V3L0"/>
<organism evidence="4 5">
    <name type="scientific">Caerostris darwini</name>
    <dbReference type="NCBI Taxonomy" id="1538125"/>
    <lineage>
        <taxon>Eukaryota</taxon>
        <taxon>Metazoa</taxon>
        <taxon>Ecdysozoa</taxon>
        <taxon>Arthropoda</taxon>
        <taxon>Chelicerata</taxon>
        <taxon>Arachnida</taxon>
        <taxon>Araneae</taxon>
        <taxon>Araneomorphae</taxon>
        <taxon>Entelegynae</taxon>
        <taxon>Araneoidea</taxon>
        <taxon>Araneidae</taxon>
        <taxon>Caerostris</taxon>
    </lineage>
</organism>
<proteinExistence type="predicted"/>
<keyword evidence="3" id="KW-0472">Membrane</keyword>
<gene>
    <name evidence="4" type="ORF">CDAR_295831</name>
</gene>
<dbReference type="Proteomes" id="UP001054837">
    <property type="component" value="Unassembled WGS sequence"/>
</dbReference>
<feature type="transmembrane region" description="Helical" evidence="3">
    <location>
        <begin position="542"/>
        <end position="564"/>
    </location>
</feature>
<evidence type="ECO:0000256" key="1">
    <source>
        <dbReference type="SAM" id="Coils"/>
    </source>
</evidence>
<evidence type="ECO:0000256" key="3">
    <source>
        <dbReference type="SAM" id="Phobius"/>
    </source>
</evidence>
<keyword evidence="5" id="KW-1185">Reference proteome</keyword>
<evidence type="ECO:0000256" key="2">
    <source>
        <dbReference type="SAM" id="MobiDB-lite"/>
    </source>
</evidence>
<sequence>MNLDDSVHLNDLDVKTNGGMEEASIMISSDAMLNKQAQNKTSDNCVKHIIQSKATQNEANVHKTISEEETIKHNFKFLPFRESQNVNDDTLPPFLSGLIPSVTIGDGENDIFPIKENSCVIIDKFADDSFSTHKVNWVNDYGKHLIQSKATQNEANVHKTISEEETIKHNFQFLPFRESQNVNVNTLPPFLSGLIPSVNIIEDDDGFSTLCQGSSDNDSGSSSVIVVVNESEHDDSSILLEDYNHNNASSNYINVMKENVHNDFVLSERSSDNDSGSSSDIVVIDEIVHDDSDVLLKEENSHIDNRPFNDTDVVKENMNENYLISSEEDAGSSQSESSEFDVIEMKNFHDDCYVSSEEDEPLWSVDLVENENPCDAVLSEPRSFCCNENKSELSLNINNEDEHSYIDNNELYNLYEINNFLMNETIADICHPLLQSYTSENEHSSMPSPLMRTRQKFRRSGNLDDPESPHSDSELSLDINGRDMSEVSNPPIDHLCHVSRPSYTGENEDSSMLSPLVSTRQRLGLLNDHVSETLLTLSSNDLFRSFCFAVTLLLLASVAILVAVSHKSTQMEKIMDEYKTENNKLVDQMQLKIENYKLIIDLEEQIKLLRDENSLLNSQIHDLHKKVAVMFKSVETSFNSEIRKLKRIINDLPIDNMRFNRQLAKISNGSVAPAIEENKELKNEANITDIKDRNEDTFDESHSINNAKLANEPPKENEAAPEERNISLWPFFRAASRSQLRAEQQEAINWFLRKWRNHDITTHVDMIDKLVFATENRKPSDVDE</sequence>
<feature type="region of interest" description="Disordered" evidence="2">
    <location>
        <begin position="458"/>
        <end position="477"/>
    </location>
</feature>
<keyword evidence="3" id="KW-0812">Transmembrane</keyword>
<comment type="caution">
    <text evidence="4">The sequence shown here is derived from an EMBL/GenBank/DDBJ whole genome shotgun (WGS) entry which is preliminary data.</text>
</comment>
<keyword evidence="1" id="KW-0175">Coiled coil</keyword>
<evidence type="ECO:0000313" key="4">
    <source>
        <dbReference type="EMBL" id="GIY64588.1"/>
    </source>
</evidence>
<name>A0AAV4V3L0_9ARAC</name>
<protein>
    <submittedName>
        <fullName evidence="4">Uncharacterized protein</fullName>
    </submittedName>
</protein>
<accession>A0AAV4V3L0</accession>
<evidence type="ECO:0000313" key="5">
    <source>
        <dbReference type="Proteomes" id="UP001054837"/>
    </source>
</evidence>